<protein>
    <recommendedName>
        <fullName evidence="7">TonB-dependent receptor</fullName>
    </recommendedName>
</protein>
<dbReference type="RefSeq" id="WP_183194774.1">
    <property type="nucleotide sequence ID" value="NZ_JACIDA010000001.1"/>
</dbReference>
<evidence type="ECO:0000256" key="1">
    <source>
        <dbReference type="ARBA" id="ARBA00004442"/>
    </source>
</evidence>
<comment type="caution">
    <text evidence="5">The sequence shown here is derived from an EMBL/GenBank/DDBJ whole genome shotgun (WGS) entry which is preliminary data.</text>
</comment>
<comment type="subcellular location">
    <subcellularLocation>
        <location evidence="1">Cell outer membrane</location>
    </subcellularLocation>
</comment>
<evidence type="ECO:0000313" key="5">
    <source>
        <dbReference type="EMBL" id="MBB3870495.1"/>
    </source>
</evidence>
<dbReference type="PANTHER" id="PTHR47234:SF1">
    <property type="entry name" value="TONB-DEPENDENT RECEPTOR"/>
    <property type="match status" value="1"/>
</dbReference>
<proteinExistence type="predicted"/>
<dbReference type="Gene3D" id="2.40.170.20">
    <property type="entry name" value="TonB-dependent receptor, beta-barrel domain"/>
    <property type="match status" value="1"/>
</dbReference>
<name>A0A7W6A2T1_9CAUL</name>
<dbReference type="PANTHER" id="PTHR47234">
    <property type="match status" value="1"/>
</dbReference>
<evidence type="ECO:0000256" key="2">
    <source>
        <dbReference type="ARBA" id="ARBA00023136"/>
    </source>
</evidence>
<organism evidence="5 6">
    <name type="scientific">Brevundimonas mediterranea</name>
    <dbReference type="NCBI Taxonomy" id="74329"/>
    <lineage>
        <taxon>Bacteria</taxon>
        <taxon>Pseudomonadati</taxon>
        <taxon>Pseudomonadota</taxon>
        <taxon>Alphaproteobacteria</taxon>
        <taxon>Caulobacterales</taxon>
        <taxon>Caulobacteraceae</taxon>
        <taxon>Brevundimonas</taxon>
    </lineage>
</organism>
<gene>
    <name evidence="5" type="ORF">GGR11_000009</name>
</gene>
<dbReference type="AlphaFoldDB" id="A0A7W6A2T1"/>
<evidence type="ECO:0000256" key="4">
    <source>
        <dbReference type="SAM" id="MobiDB-lite"/>
    </source>
</evidence>
<dbReference type="InterPro" id="IPR036942">
    <property type="entry name" value="Beta-barrel_TonB_sf"/>
</dbReference>
<dbReference type="SUPFAM" id="SSF56935">
    <property type="entry name" value="Porins"/>
    <property type="match status" value="1"/>
</dbReference>
<sequence>MLALLALIPVQEAPPASPSPAQLEEVEVVGRRGAARVAPEQELGPEEIDNLGAYDIGEVIARLSERLGFQQPPVVIVNGRPVVDARNFTGFPPDALVRVEALPPQAGALYGGDPGRRVVNIVLEPEFRSRDALAKASRPTAGGTTTLSLDARQSEIQGSSTFQMGLQGARTTPLWADERPGYGRDHPGGGGNTLRPQAQTASVNLSATGTLSDWSTSFSASLQTRQDRFVSSSVATADRAETRQETDALTMAGGLAGRALGWSVRWGLDGLVSEGRQTGATDVTARTVSAVAKLSADRTLIDLPAGPAQMTVDTQYLRSRSDIRAAGVTATPSSRALELRSGLTLPVTSSQSDGDGPRRLLGDLALNLGGRLRLFDEADAQGTGLNAGVSWSPSGRIRLGAQFAQATDAPTREQRFDPIRYGPPRTFYDFRRGEAVEIQPILGGAPDLQAQETQTLSLSGSTGPFGAWGLQASVDLQNTRATNAIGALPALTPATETAFPDRILRDASGRLTGIDQRPINLKAISSQTLSSGLTANIPLGSGTPGASRRGSVQVAFNHTWRLEDRITIDEALPRLDQLAGDGGGLSRHQLALRLDGRYARWGLNLAATWRSGARLRRDLGQDGPDDLLLSPLTLIGFTLSTVLSPPRSEASDTGPRRRTQGLRLELEVENLFDARPTATLGDGRPAPAYGRDDQDPLGRVIRLSLSRRF</sequence>
<evidence type="ECO:0000313" key="6">
    <source>
        <dbReference type="Proteomes" id="UP000532936"/>
    </source>
</evidence>
<keyword evidence="2" id="KW-0472">Membrane</keyword>
<dbReference type="EMBL" id="JACIDA010000001">
    <property type="protein sequence ID" value="MBB3870495.1"/>
    <property type="molecule type" value="Genomic_DNA"/>
</dbReference>
<keyword evidence="3" id="KW-0998">Cell outer membrane</keyword>
<accession>A0A7W6A2T1</accession>
<evidence type="ECO:0000256" key="3">
    <source>
        <dbReference type="ARBA" id="ARBA00023237"/>
    </source>
</evidence>
<dbReference type="GO" id="GO:0009279">
    <property type="term" value="C:cell outer membrane"/>
    <property type="evidence" value="ECO:0007669"/>
    <property type="project" value="UniProtKB-SubCell"/>
</dbReference>
<dbReference type="Proteomes" id="UP000532936">
    <property type="component" value="Unassembled WGS sequence"/>
</dbReference>
<feature type="region of interest" description="Disordered" evidence="4">
    <location>
        <begin position="676"/>
        <end position="695"/>
    </location>
</feature>
<reference evidence="5 6" key="1">
    <citation type="submission" date="2020-08" db="EMBL/GenBank/DDBJ databases">
        <title>Genomic Encyclopedia of Type Strains, Phase IV (KMG-IV): sequencing the most valuable type-strain genomes for metagenomic binning, comparative biology and taxonomic classification.</title>
        <authorList>
            <person name="Goeker M."/>
        </authorList>
    </citation>
    <scope>NUCLEOTIDE SEQUENCE [LARGE SCALE GENOMIC DNA]</scope>
    <source>
        <strain evidence="5 6">DSM 14878</strain>
    </source>
</reference>
<evidence type="ECO:0008006" key="7">
    <source>
        <dbReference type="Google" id="ProtNLM"/>
    </source>
</evidence>